<accession>A0ABC8VX66</accession>
<dbReference type="Pfam" id="PF12937">
    <property type="entry name" value="F-box-like"/>
    <property type="match status" value="1"/>
</dbReference>
<dbReference type="AlphaFoldDB" id="A0ABC8VX66"/>
<reference evidence="3" key="1">
    <citation type="submission" date="2024-06" db="EMBL/GenBank/DDBJ databases">
        <authorList>
            <person name="Ryan C."/>
        </authorList>
    </citation>
    <scope>NUCLEOTIDE SEQUENCE [LARGE SCALE GENOMIC DNA]</scope>
</reference>
<dbReference type="InterPro" id="IPR036047">
    <property type="entry name" value="F-box-like_dom_sf"/>
</dbReference>
<dbReference type="Proteomes" id="UP001497457">
    <property type="component" value="Chromosome 11b"/>
</dbReference>
<dbReference type="Gene3D" id="1.20.1280.50">
    <property type="match status" value="1"/>
</dbReference>
<evidence type="ECO:0000313" key="2">
    <source>
        <dbReference type="EMBL" id="CAL4898325.1"/>
    </source>
</evidence>
<sequence length="399" mass="43871">MPHSRVSFCAHPAMDVMNDDGLVLILERVDSHVSLIRAAAVCRRWRRVIADAAFLRRYRSHHAPAVAGYYHNPSPSTIVGVNAGTVRIPVFVPSSPSRVDSHQFSLDFLPGGAESWSVWESRGTLLVLLDMRFGRAFPVPDFAICEPLTQRYAMIPPHPTPDSDSWGPFLLDGEADEVGCRFSMSNFRLLRMFNHNGVTLTSIFTTGSSWSEKNIDPMVPGIGPDIRSPAILGRASGSVYFYINDGSRTLISLDGSTGVFSFSGVLPASENWDVHAWRYNRVLTEGSDGKPRIVIAFDGAMKVFARLDSTEWALEKMIQLSEAASSLPGYPSSFLGHNISTMGVGFVILSQRVVGIAEQWPFSVNLETMEASPAANNVGQIAYQCERPWPPALHACLDR</sequence>
<dbReference type="PANTHER" id="PTHR33207">
    <property type="entry name" value="F-BOX DOMAIN CONTAINING PROTEIN-RELATED"/>
    <property type="match status" value="1"/>
</dbReference>
<name>A0ABC8VX66_9POAL</name>
<dbReference type="EMBL" id="OZ075121">
    <property type="protein sequence ID" value="CAL4898325.1"/>
    <property type="molecule type" value="Genomic_DNA"/>
</dbReference>
<evidence type="ECO:0000313" key="3">
    <source>
        <dbReference type="Proteomes" id="UP001497457"/>
    </source>
</evidence>
<dbReference type="InterPro" id="IPR001810">
    <property type="entry name" value="F-box_dom"/>
</dbReference>
<organism evidence="2 3">
    <name type="scientific">Urochloa decumbens</name>
    <dbReference type="NCBI Taxonomy" id="240449"/>
    <lineage>
        <taxon>Eukaryota</taxon>
        <taxon>Viridiplantae</taxon>
        <taxon>Streptophyta</taxon>
        <taxon>Embryophyta</taxon>
        <taxon>Tracheophyta</taxon>
        <taxon>Spermatophyta</taxon>
        <taxon>Magnoliopsida</taxon>
        <taxon>Liliopsida</taxon>
        <taxon>Poales</taxon>
        <taxon>Poaceae</taxon>
        <taxon>PACMAD clade</taxon>
        <taxon>Panicoideae</taxon>
        <taxon>Panicodae</taxon>
        <taxon>Paniceae</taxon>
        <taxon>Melinidinae</taxon>
        <taxon>Urochloa</taxon>
    </lineage>
</organism>
<feature type="domain" description="F-box" evidence="1">
    <location>
        <begin position="22"/>
        <end position="57"/>
    </location>
</feature>
<reference evidence="2 3" key="2">
    <citation type="submission" date="2024-10" db="EMBL/GenBank/DDBJ databases">
        <authorList>
            <person name="Ryan C."/>
        </authorList>
    </citation>
    <scope>NUCLEOTIDE SEQUENCE [LARGE SCALE GENOMIC DNA]</scope>
</reference>
<keyword evidence="3" id="KW-1185">Reference proteome</keyword>
<evidence type="ECO:0000259" key="1">
    <source>
        <dbReference type="Pfam" id="PF12937"/>
    </source>
</evidence>
<proteinExistence type="predicted"/>
<gene>
    <name evidence="2" type="ORF">URODEC1_LOCUS7695</name>
</gene>
<protein>
    <recommendedName>
        <fullName evidence="1">F-box domain-containing protein</fullName>
    </recommendedName>
</protein>
<dbReference type="SUPFAM" id="SSF81383">
    <property type="entry name" value="F-box domain"/>
    <property type="match status" value="1"/>
</dbReference>